<dbReference type="STRING" id="145388.A0A0D2MI63"/>
<dbReference type="OrthoDB" id="191686at2759"/>
<dbReference type="Proteomes" id="UP000054498">
    <property type="component" value="Unassembled WGS sequence"/>
</dbReference>
<dbReference type="AlphaFoldDB" id="A0A0D2MI63"/>
<dbReference type="KEGG" id="mng:MNEG_5251"/>
<dbReference type="GeneID" id="25738128"/>
<evidence type="ECO:0000313" key="1">
    <source>
        <dbReference type="EMBL" id="KIZ02710.1"/>
    </source>
</evidence>
<dbReference type="EMBL" id="KK100992">
    <property type="protein sequence ID" value="KIZ02710.1"/>
    <property type="molecule type" value="Genomic_DNA"/>
</dbReference>
<accession>A0A0D2MI63</accession>
<keyword evidence="2" id="KW-1185">Reference proteome</keyword>
<sequence length="88" mass="10368">MPQISRQAREYSSFDRWRADKLRERRVAWDPQRSFQAPLTAQQEVGWHALKPRFRMPTDVVKLSSTDVTKREGRTATSYYGYMNMLGA</sequence>
<keyword evidence="1" id="KW-0282">Flagellum</keyword>
<keyword evidence="1" id="KW-0969">Cilium</keyword>
<evidence type="ECO:0000313" key="2">
    <source>
        <dbReference type="Proteomes" id="UP000054498"/>
    </source>
</evidence>
<protein>
    <submittedName>
        <fullName evidence="1">Flagellar associated protein</fullName>
    </submittedName>
</protein>
<name>A0A0D2MI63_9CHLO</name>
<dbReference type="RefSeq" id="XP_013901729.1">
    <property type="nucleotide sequence ID" value="XM_014046275.1"/>
</dbReference>
<proteinExistence type="predicted"/>
<keyword evidence="1" id="KW-0966">Cell projection</keyword>
<reference evidence="1 2" key="1">
    <citation type="journal article" date="2013" name="BMC Genomics">
        <title>Reconstruction of the lipid metabolism for the microalga Monoraphidium neglectum from its genome sequence reveals characteristics suitable for biofuel production.</title>
        <authorList>
            <person name="Bogen C."/>
            <person name="Al-Dilaimi A."/>
            <person name="Albersmeier A."/>
            <person name="Wichmann J."/>
            <person name="Grundmann M."/>
            <person name="Rupp O."/>
            <person name="Lauersen K.J."/>
            <person name="Blifernez-Klassen O."/>
            <person name="Kalinowski J."/>
            <person name="Goesmann A."/>
            <person name="Mussgnug J.H."/>
            <person name="Kruse O."/>
        </authorList>
    </citation>
    <scope>NUCLEOTIDE SEQUENCE [LARGE SCALE GENOMIC DNA]</scope>
    <source>
        <strain evidence="1 2">SAG 48.87</strain>
    </source>
</reference>
<organism evidence="1 2">
    <name type="scientific">Monoraphidium neglectum</name>
    <dbReference type="NCBI Taxonomy" id="145388"/>
    <lineage>
        <taxon>Eukaryota</taxon>
        <taxon>Viridiplantae</taxon>
        <taxon>Chlorophyta</taxon>
        <taxon>core chlorophytes</taxon>
        <taxon>Chlorophyceae</taxon>
        <taxon>CS clade</taxon>
        <taxon>Sphaeropleales</taxon>
        <taxon>Selenastraceae</taxon>
        <taxon>Monoraphidium</taxon>
    </lineage>
</organism>
<gene>
    <name evidence="1" type="ORF">MNEG_5251</name>
</gene>